<organism evidence="5">
    <name type="scientific">marine sediment metagenome</name>
    <dbReference type="NCBI Taxonomy" id="412755"/>
    <lineage>
        <taxon>unclassified sequences</taxon>
        <taxon>metagenomes</taxon>
        <taxon>ecological metagenomes</taxon>
    </lineage>
</organism>
<evidence type="ECO:0008006" key="6">
    <source>
        <dbReference type="Google" id="ProtNLM"/>
    </source>
</evidence>
<keyword evidence="2" id="KW-0677">Repeat</keyword>
<dbReference type="Gene3D" id="3.40.50.300">
    <property type="entry name" value="P-loop containing nucleotide triphosphate hydrolases"/>
    <property type="match status" value="1"/>
</dbReference>
<gene>
    <name evidence="5" type="ORF">S06H3_41978</name>
</gene>
<protein>
    <recommendedName>
        <fullName evidence="6">ABC transporter domain-containing protein</fullName>
    </recommendedName>
</protein>
<dbReference type="InterPro" id="IPR027417">
    <property type="entry name" value="P-loop_NTPase"/>
</dbReference>
<proteinExistence type="predicted"/>
<dbReference type="AlphaFoldDB" id="X1MUU9"/>
<keyword evidence="4" id="KW-0067">ATP-binding</keyword>
<evidence type="ECO:0000256" key="2">
    <source>
        <dbReference type="ARBA" id="ARBA00022737"/>
    </source>
</evidence>
<reference evidence="5" key="1">
    <citation type="journal article" date="2014" name="Front. Microbiol.">
        <title>High frequency of phylogenetically diverse reductive dehalogenase-homologous genes in deep subseafloor sedimentary metagenomes.</title>
        <authorList>
            <person name="Kawai M."/>
            <person name="Futagami T."/>
            <person name="Toyoda A."/>
            <person name="Takaki Y."/>
            <person name="Nishi S."/>
            <person name="Hori S."/>
            <person name="Arai W."/>
            <person name="Tsubouchi T."/>
            <person name="Morono Y."/>
            <person name="Uchiyama I."/>
            <person name="Ito T."/>
            <person name="Fujiyama A."/>
            <person name="Inagaki F."/>
            <person name="Takami H."/>
        </authorList>
    </citation>
    <scope>NUCLEOTIDE SEQUENCE</scope>
    <source>
        <strain evidence="5">Expedition CK06-06</strain>
    </source>
</reference>
<accession>X1MUU9</accession>
<keyword evidence="3" id="KW-0547">Nucleotide-binding</keyword>
<comment type="caution">
    <text evidence="5">The sequence shown here is derived from an EMBL/GenBank/DDBJ whole genome shotgun (WGS) entry which is preliminary data.</text>
</comment>
<feature type="non-terminal residue" evidence="5">
    <location>
        <position position="1"/>
    </location>
</feature>
<sequence>GLFIRDSVTNNIISSVLKRVSKFNFLSNRKIKNLARHFIDLLKIKVSGLDQKVTYLSGGNQQKILVSISLASEPEILIAIDPTRGIDVGSKKDIHEILKTTTKKGVGVILISSELDEVINMSDRILVFVDGEITETVHSDDFDSHKIYLAINKSINSREKNNGEK</sequence>
<evidence type="ECO:0000313" key="5">
    <source>
        <dbReference type="EMBL" id="GAI35038.1"/>
    </source>
</evidence>
<evidence type="ECO:0000256" key="1">
    <source>
        <dbReference type="ARBA" id="ARBA00022448"/>
    </source>
</evidence>
<dbReference type="InterPro" id="IPR050107">
    <property type="entry name" value="ABC_carbohydrate_import_ATPase"/>
</dbReference>
<evidence type="ECO:0000256" key="3">
    <source>
        <dbReference type="ARBA" id="ARBA00022741"/>
    </source>
</evidence>
<evidence type="ECO:0000256" key="4">
    <source>
        <dbReference type="ARBA" id="ARBA00022840"/>
    </source>
</evidence>
<dbReference type="EMBL" id="BARV01025918">
    <property type="protein sequence ID" value="GAI35038.1"/>
    <property type="molecule type" value="Genomic_DNA"/>
</dbReference>
<keyword evidence="1" id="KW-0813">Transport</keyword>
<dbReference type="SUPFAM" id="SSF52540">
    <property type="entry name" value="P-loop containing nucleoside triphosphate hydrolases"/>
    <property type="match status" value="1"/>
</dbReference>
<name>X1MUU9_9ZZZZ</name>
<dbReference type="GO" id="GO:0005524">
    <property type="term" value="F:ATP binding"/>
    <property type="evidence" value="ECO:0007669"/>
    <property type="project" value="UniProtKB-KW"/>
</dbReference>
<dbReference type="PANTHER" id="PTHR43790:SF9">
    <property type="entry name" value="GALACTOFURANOSE TRANSPORTER ATP-BINDING PROTEIN YTFR"/>
    <property type="match status" value="1"/>
</dbReference>
<dbReference type="PANTHER" id="PTHR43790">
    <property type="entry name" value="CARBOHYDRATE TRANSPORT ATP-BINDING PROTEIN MG119-RELATED"/>
    <property type="match status" value="1"/>
</dbReference>